<dbReference type="CDD" id="cd22921">
    <property type="entry name" value="HFD_CENP-X"/>
    <property type="match status" value="1"/>
</dbReference>
<evidence type="ECO:0000313" key="9">
    <source>
        <dbReference type="Proteomes" id="UP000053573"/>
    </source>
</evidence>
<dbReference type="GO" id="GO:0071821">
    <property type="term" value="C:FANCM-MHF complex"/>
    <property type="evidence" value="ECO:0007669"/>
    <property type="project" value="TreeGrafter"/>
</dbReference>
<keyword evidence="6" id="KW-0539">Nucleus</keyword>
<dbReference type="InterPro" id="IPR018552">
    <property type="entry name" value="CENP-X"/>
</dbReference>
<dbReference type="GO" id="GO:0003677">
    <property type="term" value="F:DNA binding"/>
    <property type="evidence" value="ECO:0007669"/>
    <property type="project" value="UniProtKB-KW"/>
</dbReference>
<evidence type="ECO:0000256" key="1">
    <source>
        <dbReference type="ARBA" id="ARBA00004123"/>
    </source>
</evidence>
<feature type="compositionally biased region" description="Low complexity" evidence="7">
    <location>
        <begin position="47"/>
        <end position="63"/>
    </location>
</feature>
<evidence type="ECO:0000256" key="4">
    <source>
        <dbReference type="ARBA" id="ARBA00023125"/>
    </source>
</evidence>
<reference evidence="9" key="1">
    <citation type="journal article" date="2015" name="PLoS Genet.">
        <title>The dynamic genome and transcriptome of the human fungal pathogen Blastomyces and close relative Emmonsia.</title>
        <authorList>
            <person name="Munoz J.F."/>
            <person name="Gauthier G.M."/>
            <person name="Desjardins C.A."/>
            <person name="Gallo J.E."/>
            <person name="Holder J."/>
            <person name="Sullivan T.D."/>
            <person name="Marty A.J."/>
            <person name="Carmen J.C."/>
            <person name="Chen Z."/>
            <person name="Ding L."/>
            <person name="Gujja S."/>
            <person name="Magrini V."/>
            <person name="Misas E."/>
            <person name="Mitreva M."/>
            <person name="Priest M."/>
            <person name="Saif S."/>
            <person name="Whiston E.A."/>
            <person name="Young S."/>
            <person name="Zeng Q."/>
            <person name="Goldman W.E."/>
            <person name="Mardis E.R."/>
            <person name="Taylor J.W."/>
            <person name="McEwen J.G."/>
            <person name="Clay O.K."/>
            <person name="Klein B.S."/>
            <person name="Cuomo C.A."/>
        </authorList>
    </citation>
    <scope>NUCLEOTIDE SEQUENCE [LARGE SCALE GENOMIC DNA]</scope>
    <source>
        <strain evidence="9">UAMH 139</strain>
    </source>
</reference>
<feature type="compositionally biased region" description="Basic and acidic residues" evidence="7">
    <location>
        <begin position="203"/>
        <end position="212"/>
    </location>
</feature>
<sequence length="235" mass="25694">MDPPTTLPKRKRPPFNPPRPRTAGGVTKPSSASTKSKPKPKPKPKSTARTTTRQKPAPSSSTISRRRSSTVGNNDSDDDIRVSRTPSATPSNHGSPTSPSSSDNESRSRSHSRSRSPSGEPDYILAEITEPEPVDPREVLESSDPQIPPKLLTTLLHRHFQDDKTKIAKDAGRAVAKYVDIFVREALARAAYERTEGQSSKSGSRDASGRARAKVDSYLEVEDLEKLAPQMVLDF</sequence>
<feature type="compositionally biased region" description="Low complexity" evidence="7">
    <location>
        <begin position="89"/>
        <end position="103"/>
    </location>
</feature>
<dbReference type="AlphaFoldDB" id="A0A0H1B6Q1"/>
<comment type="subcellular location">
    <subcellularLocation>
        <location evidence="1">Nucleus</location>
    </subcellularLocation>
</comment>
<dbReference type="GO" id="GO:0000712">
    <property type="term" value="P:resolution of meiotic recombination intermediates"/>
    <property type="evidence" value="ECO:0007669"/>
    <property type="project" value="TreeGrafter"/>
</dbReference>
<gene>
    <name evidence="8" type="ORF">EMPG_17389</name>
</gene>
<dbReference type="EMBL" id="LDEV01002904">
    <property type="protein sequence ID" value="KLJ07119.1"/>
    <property type="molecule type" value="Genomic_DNA"/>
</dbReference>
<evidence type="ECO:0000256" key="6">
    <source>
        <dbReference type="ARBA" id="ARBA00023242"/>
    </source>
</evidence>
<proteinExistence type="inferred from homology"/>
<keyword evidence="9" id="KW-1185">Reference proteome</keyword>
<accession>A0A0H1B6Q1</accession>
<comment type="similarity">
    <text evidence="2">Belongs to the CENP-X/MHF2 family.</text>
</comment>
<feature type="region of interest" description="Disordered" evidence="7">
    <location>
        <begin position="1"/>
        <end position="147"/>
    </location>
</feature>
<keyword evidence="3" id="KW-0227">DNA damage</keyword>
<evidence type="ECO:0000313" key="8">
    <source>
        <dbReference type="EMBL" id="KLJ07119.1"/>
    </source>
</evidence>
<dbReference type="PANTHER" id="PTHR28680:SF1">
    <property type="entry name" value="CENTROMERE PROTEIN X"/>
    <property type="match status" value="1"/>
</dbReference>
<evidence type="ECO:0000256" key="5">
    <source>
        <dbReference type="ARBA" id="ARBA00023204"/>
    </source>
</evidence>
<dbReference type="GO" id="GO:0051382">
    <property type="term" value="P:kinetochore assembly"/>
    <property type="evidence" value="ECO:0007669"/>
    <property type="project" value="InterPro"/>
</dbReference>
<keyword evidence="5" id="KW-0234">DNA repair</keyword>
<dbReference type="GO" id="GO:0006281">
    <property type="term" value="P:DNA repair"/>
    <property type="evidence" value="ECO:0007669"/>
    <property type="project" value="UniProtKB-KW"/>
</dbReference>
<protein>
    <submittedName>
        <fullName evidence="8">Uncharacterized protein</fullName>
    </submittedName>
</protein>
<evidence type="ECO:0000256" key="3">
    <source>
        <dbReference type="ARBA" id="ARBA00022763"/>
    </source>
</evidence>
<feature type="compositionally biased region" description="Basic residues" evidence="7">
    <location>
        <begin position="36"/>
        <end position="46"/>
    </location>
</feature>
<organism evidence="8 9">
    <name type="scientific">Blastomyces silverae</name>
    <dbReference type="NCBI Taxonomy" id="2060906"/>
    <lineage>
        <taxon>Eukaryota</taxon>
        <taxon>Fungi</taxon>
        <taxon>Dikarya</taxon>
        <taxon>Ascomycota</taxon>
        <taxon>Pezizomycotina</taxon>
        <taxon>Eurotiomycetes</taxon>
        <taxon>Eurotiomycetidae</taxon>
        <taxon>Onygenales</taxon>
        <taxon>Ajellomycetaceae</taxon>
        <taxon>Blastomyces</taxon>
    </lineage>
</organism>
<dbReference type="GO" id="GO:0031297">
    <property type="term" value="P:replication fork processing"/>
    <property type="evidence" value="ECO:0007669"/>
    <property type="project" value="TreeGrafter"/>
</dbReference>
<dbReference type="Pfam" id="PF09415">
    <property type="entry name" value="CENP-X"/>
    <property type="match status" value="1"/>
</dbReference>
<dbReference type="Gene3D" id="6.10.130.30">
    <property type="match status" value="1"/>
</dbReference>
<evidence type="ECO:0000256" key="7">
    <source>
        <dbReference type="SAM" id="MobiDB-lite"/>
    </source>
</evidence>
<feature type="region of interest" description="Disordered" evidence="7">
    <location>
        <begin position="192"/>
        <end position="212"/>
    </location>
</feature>
<name>A0A0H1B6Q1_9EURO</name>
<comment type="caution">
    <text evidence="8">The sequence shown here is derived from an EMBL/GenBank/DDBJ whole genome shotgun (WGS) entry which is preliminary data.</text>
</comment>
<evidence type="ECO:0000256" key="2">
    <source>
        <dbReference type="ARBA" id="ARBA00009359"/>
    </source>
</evidence>
<dbReference type="OrthoDB" id="2500381at2759"/>
<dbReference type="Proteomes" id="UP000053573">
    <property type="component" value="Unassembled WGS sequence"/>
</dbReference>
<keyword evidence="4" id="KW-0238">DNA-binding</keyword>
<dbReference type="PANTHER" id="PTHR28680">
    <property type="entry name" value="CENTROMERE PROTEIN X"/>
    <property type="match status" value="1"/>
</dbReference>